<sequence>MRLWDTIRMAAIGLATHRSRSLLTILGIVIGIGAIIVVVALGESGKQLIVGEIQNMGPKNVFIVPGREPTDVGGAGSTLFTDSLRESDLKDLEEKANVPNAVSVTPIVFGNITSIFENESYMGLIMGSTPDLVRLFDLTLATGDFFPDESVRQKEEVVVIGKKVADELFPTQDPVGQKIKIKNKNYRVVGVLAQKGQGSFVNFDETVIAPYTIVQQYILGIKHFQRMVVEVDDEANIANASRDIETLLRNNHDIDDPTKDDFFIMTQDDIVERIGTVTNIMTILLSAVAAISLIVGGVGIMNIMLVSVMERTREIGLRKALGATNRDILQQFLSEAIILTFSGGVIGLIIGVAIGITISLLIKYMFGIAFTFIFPVGGAIAGLAVSTIVGFVFGIFPARKAAQKSPMEALRYE</sequence>
<evidence type="ECO:0000259" key="9">
    <source>
        <dbReference type="Pfam" id="PF12704"/>
    </source>
</evidence>
<keyword evidence="4 7" id="KW-1133">Transmembrane helix</keyword>
<keyword evidence="2" id="KW-1003">Cell membrane</keyword>
<keyword evidence="3 7" id="KW-0812">Transmembrane</keyword>
<protein>
    <submittedName>
        <fullName evidence="10">Efflux ABC transporter, permease protein</fullName>
    </submittedName>
</protein>
<feature type="transmembrane region" description="Helical" evidence="7">
    <location>
        <begin position="21"/>
        <end position="42"/>
    </location>
</feature>
<accession>A0A0G0RGY8</accession>
<gene>
    <name evidence="10" type="ORF">UT41_C0001G0481</name>
</gene>
<evidence type="ECO:0000313" key="11">
    <source>
        <dbReference type="Proteomes" id="UP000034665"/>
    </source>
</evidence>
<dbReference type="GO" id="GO:0022857">
    <property type="term" value="F:transmembrane transporter activity"/>
    <property type="evidence" value="ECO:0007669"/>
    <property type="project" value="TreeGrafter"/>
</dbReference>
<comment type="similarity">
    <text evidence="6">Belongs to the ABC-4 integral membrane protein family.</text>
</comment>
<dbReference type="PANTHER" id="PTHR30572:SF4">
    <property type="entry name" value="ABC TRANSPORTER PERMEASE YTRF"/>
    <property type="match status" value="1"/>
</dbReference>
<evidence type="ECO:0000256" key="1">
    <source>
        <dbReference type="ARBA" id="ARBA00004651"/>
    </source>
</evidence>
<dbReference type="STRING" id="1619013.UT41_C0001G0481"/>
<keyword evidence="5 7" id="KW-0472">Membrane</keyword>
<feature type="transmembrane region" description="Helical" evidence="7">
    <location>
        <begin position="368"/>
        <end position="396"/>
    </location>
</feature>
<evidence type="ECO:0000256" key="4">
    <source>
        <dbReference type="ARBA" id="ARBA00022989"/>
    </source>
</evidence>
<dbReference type="Proteomes" id="UP000034665">
    <property type="component" value="Unassembled WGS sequence"/>
</dbReference>
<evidence type="ECO:0000256" key="6">
    <source>
        <dbReference type="ARBA" id="ARBA00038076"/>
    </source>
</evidence>
<dbReference type="InterPro" id="IPR025857">
    <property type="entry name" value="MacB_PCD"/>
</dbReference>
<dbReference type="Pfam" id="PF02687">
    <property type="entry name" value="FtsX"/>
    <property type="match status" value="1"/>
</dbReference>
<evidence type="ECO:0000256" key="5">
    <source>
        <dbReference type="ARBA" id="ARBA00023136"/>
    </source>
</evidence>
<dbReference type="Pfam" id="PF12704">
    <property type="entry name" value="MacB_PCD"/>
    <property type="match status" value="1"/>
</dbReference>
<feature type="transmembrane region" description="Helical" evidence="7">
    <location>
        <begin position="336"/>
        <end position="362"/>
    </location>
</feature>
<feature type="domain" description="ABC3 transporter permease C-terminal" evidence="8">
    <location>
        <begin position="287"/>
        <end position="406"/>
    </location>
</feature>
<dbReference type="InterPro" id="IPR050250">
    <property type="entry name" value="Macrolide_Exporter_MacB"/>
</dbReference>
<evidence type="ECO:0000313" key="10">
    <source>
        <dbReference type="EMBL" id="KKR12937.1"/>
    </source>
</evidence>
<organism evidence="10 11">
    <name type="scientific">Candidatus Wolfebacteria bacterium GW2011_GWC2_39_22</name>
    <dbReference type="NCBI Taxonomy" id="1619013"/>
    <lineage>
        <taxon>Bacteria</taxon>
        <taxon>Candidatus Wolfeibacteriota</taxon>
    </lineage>
</organism>
<reference evidence="10 11" key="1">
    <citation type="journal article" date="2015" name="Nature">
        <title>rRNA introns, odd ribosomes, and small enigmatic genomes across a large radiation of phyla.</title>
        <authorList>
            <person name="Brown C.T."/>
            <person name="Hug L.A."/>
            <person name="Thomas B.C."/>
            <person name="Sharon I."/>
            <person name="Castelle C.J."/>
            <person name="Singh A."/>
            <person name="Wilkins M.J."/>
            <person name="Williams K.H."/>
            <person name="Banfield J.F."/>
        </authorList>
    </citation>
    <scope>NUCLEOTIDE SEQUENCE [LARGE SCALE GENOMIC DNA]</scope>
</reference>
<evidence type="ECO:0000256" key="2">
    <source>
        <dbReference type="ARBA" id="ARBA00022475"/>
    </source>
</evidence>
<evidence type="ECO:0000256" key="7">
    <source>
        <dbReference type="SAM" id="Phobius"/>
    </source>
</evidence>
<evidence type="ECO:0000259" key="8">
    <source>
        <dbReference type="Pfam" id="PF02687"/>
    </source>
</evidence>
<comment type="subcellular location">
    <subcellularLocation>
        <location evidence="1">Cell membrane</location>
        <topology evidence="1">Multi-pass membrane protein</topology>
    </subcellularLocation>
</comment>
<dbReference type="AlphaFoldDB" id="A0A0G0RGY8"/>
<dbReference type="GO" id="GO:0005886">
    <property type="term" value="C:plasma membrane"/>
    <property type="evidence" value="ECO:0007669"/>
    <property type="project" value="UniProtKB-SubCell"/>
</dbReference>
<dbReference type="PANTHER" id="PTHR30572">
    <property type="entry name" value="MEMBRANE COMPONENT OF TRANSPORTER-RELATED"/>
    <property type="match status" value="1"/>
</dbReference>
<evidence type="ECO:0000256" key="3">
    <source>
        <dbReference type="ARBA" id="ARBA00022692"/>
    </source>
</evidence>
<proteinExistence type="inferred from homology"/>
<feature type="transmembrane region" description="Helical" evidence="7">
    <location>
        <begin position="283"/>
        <end position="309"/>
    </location>
</feature>
<dbReference type="EMBL" id="LBWR01000001">
    <property type="protein sequence ID" value="KKR12937.1"/>
    <property type="molecule type" value="Genomic_DNA"/>
</dbReference>
<dbReference type="InterPro" id="IPR003838">
    <property type="entry name" value="ABC3_permease_C"/>
</dbReference>
<feature type="domain" description="MacB-like periplasmic core" evidence="9">
    <location>
        <begin position="21"/>
        <end position="246"/>
    </location>
</feature>
<name>A0A0G0RGY8_9BACT</name>
<comment type="caution">
    <text evidence="10">The sequence shown here is derived from an EMBL/GenBank/DDBJ whole genome shotgun (WGS) entry which is preliminary data.</text>
</comment>